<keyword evidence="3" id="KW-0173">Coenzyme A biosynthesis</keyword>
<dbReference type="CDD" id="cd02022">
    <property type="entry name" value="DPCK"/>
    <property type="match status" value="1"/>
</dbReference>
<evidence type="ECO:0000256" key="1">
    <source>
        <dbReference type="ARBA" id="ARBA00022741"/>
    </source>
</evidence>
<keyword evidence="1 3" id="KW-0547">Nucleotide-binding</keyword>
<keyword evidence="3" id="KW-0963">Cytoplasm</keyword>
<dbReference type="InterPro" id="IPR027417">
    <property type="entry name" value="P-loop_NTPase"/>
</dbReference>
<dbReference type="AlphaFoldDB" id="A0A660KWG4"/>
<protein>
    <recommendedName>
        <fullName evidence="3 4">Dephospho-CoA kinase</fullName>
        <ecNumber evidence="3 4">2.7.1.24</ecNumber>
    </recommendedName>
    <alternativeName>
        <fullName evidence="3">Dephosphocoenzyme A kinase</fullName>
    </alternativeName>
</protein>
<keyword evidence="6" id="KW-1185">Reference proteome</keyword>
<dbReference type="GO" id="GO:0005524">
    <property type="term" value="F:ATP binding"/>
    <property type="evidence" value="ECO:0007669"/>
    <property type="project" value="UniProtKB-UniRule"/>
</dbReference>
<evidence type="ECO:0000256" key="2">
    <source>
        <dbReference type="ARBA" id="ARBA00022840"/>
    </source>
</evidence>
<sequence length="202" mass="22497">MLRVALTGGIAAGKSTVGRILEERGFPVLDADVVAREVVRPGEPLLEAVVSRFGPDILLPDGTLDRRRLGALVFSDDAARRALEELLHPEIRRRIRVWLGALASAPSPPRAAVVLVPLLFEAAWESEFDWIATVEVPREVQLRRLVERDGLGEEEALARIRAQLPPEERILRAHVFFENGGTHEDLVRQVDAFVSALHRRFA</sequence>
<dbReference type="EC" id="2.7.1.24" evidence="3 4"/>
<reference evidence="5 6" key="1">
    <citation type="submission" date="2018-10" db="EMBL/GenBank/DDBJ databases">
        <title>Genomic Encyclopedia of Type Strains, Phase IV (KMG-IV): sequencing the most valuable type-strain genomes for metagenomic binning, comparative biology and taxonomic classification.</title>
        <authorList>
            <person name="Goeker M."/>
        </authorList>
    </citation>
    <scope>NUCLEOTIDE SEQUENCE [LARGE SCALE GENOMIC DNA]</scope>
    <source>
        <strain evidence="5 6">DSM 22653</strain>
    </source>
</reference>
<dbReference type="PANTHER" id="PTHR10695:SF46">
    <property type="entry name" value="BIFUNCTIONAL COENZYME A SYNTHASE-RELATED"/>
    <property type="match status" value="1"/>
</dbReference>
<feature type="binding site" evidence="3">
    <location>
        <begin position="11"/>
        <end position="16"/>
    </location>
    <ligand>
        <name>ATP</name>
        <dbReference type="ChEBI" id="CHEBI:30616"/>
    </ligand>
</feature>
<accession>A0A660KWG4</accession>
<evidence type="ECO:0000313" key="5">
    <source>
        <dbReference type="EMBL" id="RKQ84641.1"/>
    </source>
</evidence>
<dbReference type="GO" id="GO:0004140">
    <property type="term" value="F:dephospho-CoA kinase activity"/>
    <property type="evidence" value="ECO:0007669"/>
    <property type="project" value="UniProtKB-UniRule"/>
</dbReference>
<organism evidence="5 6">
    <name type="scientific">Brockia lithotrophica</name>
    <dbReference type="NCBI Taxonomy" id="933949"/>
    <lineage>
        <taxon>Bacteria</taxon>
        <taxon>Bacillati</taxon>
        <taxon>Bacillota</taxon>
        <taxon>Bacilli</taxon>
        <taxon>Bacillales</taxon>
        <taxon>Bacillales Family X. Incertae Sedis</taxon>
        <taxon>Brockia</taxon>
    </lineage>
</organism>
<comment type="function">
    <text evidence="3">Catalyzes the phosphorylation of the 3'-hydroxyl group of dephosphocoenzyme A to form coenzyme A.</text>
</comment>
<comment type="subcellular location">
    <subcellularLocation>
        <location evidence="3">Cytoplasm</location>
    </subcellularLocation>
</comment>
<evidence type="ECO:0000256" key="3">
    <source>
        <dbReference type="HAMAP-Rule" id="MF_00376"/>
    </source>
</evidence>
<comment type="pathway">
    <text evidence="3">Cofactor biosynthesis; coenzyme A biosynthesis; CoA from (R)-pantothenate: step 5/5.</text>
</comment>
<evidence type="ECO:0000256" key="4">
    <source>
        <dbReference type="NCBIfam" id="TIGR00152"/>
    </source>
</evidence>
<dbReference type="InterPro" id="IPR001977">
    <property type="entry name" value="Depp_CoAkinase"/>
</dbReference>
<gene>
    <name evidence="3" type="primary">coaE</name>
    <name evidence="5" type="ORF">C7438_1130</name>
</gene>
<dbReference type="SUPFAM" id="SSF52540">
    <property type="entry name" value="P-loop containing nucleoside triphosphate hydrolases"/>
    <property type="match status" value="1"/>
</dbReference>
<keyword evidence="3 5" id="KW-0418">Kinase</keyword>
<comment type="catalytic activity">
    <reaction evidence="3">
        <text>3'-dephospho-CoA + ATP = ADP + CoA + H(+)</text>
        <dbReference type="Rhea" id="RHEA:18245"/>
        <dbReference type="ChEBI" id="CHEBI:15378"/>
        <dbReference type="ChEBI" id="CHEBI:30616"/>
        <dbReference type="ChEBI" id="CHEBI:57287"/>
        <dbReference type="ChEBI" id="CHEBI:57328"/>
        <dbReference type="ChEBI" id="CHEBI:456216"/>
        <dbReference type="EC" id="2.7.1.24"/>
    </reaction>
</comment>
<dbReference type="RefSeq" id="WP_211322096.1">
    <property type="nucleotide sequence ID" value="NZ_RBIJ01000003.1"/>
</dbReference>
<dbReference type="GO" id="GO:0015937">
    <property type="term" value="P:coenzyme A biosynthetic process"/>
    <property type="evidence" value="ECO:0007669"/>
    <property type="project" value="UniProtKB-UniRule"/>
</dbReference>
<dbReference type="EMBL" id="RBIJ01000003">
    <property type="protein sequence ID" value="RKQ84641.1"/>
    <property type="molecule type" value="Genomic_DNA"/>
</dbReference>
<proteinExistence type="inferred from homology"/>
<dbReference type="Proteomes" id="UP000267019">
    <property type="component" value="Unassembled WGS sequence"/>
</dbReference>
<keyword evidence="2 3" id="KW-0067">ATP-binding</keyword>
<evidence type="ECO:0000313" key="6">
    <source>
        <dbReference type="Proteomes" id="UP000267019"/>
    </source>
</evidence>
<dbReference type="NCBIfam" id="TIGR00152">
    <property type="entry name" value="dephospho-CoA kinase"/>
    <property type="match status" value="1"/>
</dbReference>
<dbReference type="PROSITE" id="PS51219">
    <property type="entry name" value="DPCK"/>
    <property type="match status" value="1"/>
</dbReference>
<dbReference type="UniPathway" id="UPA00241">
    <property type="reaction ID" value="UER00356"/>
</dbReference>
<dbReference type="Gene3D" id="3.40.50.300">
    <property type="entry name" value="P-loop containing nucleotide triphosphate hydrolases"/>
    <property type="match status" value="1"/>
</dbReference>
<dbReference type="Pfam" id="PF01121">
    <property type="entry name" value="CoaE"/>
    <property type="match status" value="1"/>
</dbReference>
<dbReference type="HAMAP" id="MF_00376">
    <property type="entry name" value="Dephospho_CoA_kinase"/>
    <property type="match status" value="1"/>
</dbReference>
<dbReference type="GO" id="GO:0005737">
    <property type="term" value="C:cytoplasm"/>
    <property type="evidence" value="ECO:0007669"/>
    <property type="project" value="UniProtKB-SubCell"/>
</dbReference>
<comment type="caution">
    <text evidence="5">The sequence shown here is derived from an EMBL/GenBank/DDBJ whole genome shotgun (WGS) entry which is preliminary data.</text>
</comment>
<name>A0A660KWG4_9BACL</name>
<comment type="similarity">
    <text evidence="3">Belongs to the CoaE family.</text>
</comment>
<keyword evidence="3" id="KW-0808">Transferase</keyword>
<dbReference type="PANTHER" id="PTHR10695">
    <property type="entry name" value="DEPHOSPHO-COA KINASE-RELATED"/>
    <property type="match status" value="1"/>
</dbReference>